<dbReference type="EMBL" id="ODYU01006556">
    <property type="protein sequence ID" value="SOQ48501.1"/>
    <property type="molecule type" value="Genomic_DNA"/>
</dbReference>
<sequence>MAFPPYRTMFSSKLSVCSSGQAAMECMIASGIPIWGIPTSDGWNSSSGMANLSLFIRRVCCSKSSSGLTISRRYPRRMDVVPGPNQKRNRSPELLTTTHKVQKKSTERQKLFNQNRPKEIETAIVETTNSFSLLSEDPEQTIDVSKSVTKPMKVSKPPPIILYGIEDVNKLTDFIQEAVRKEDYSYKIISRDQLRLSSKSIESYKILVDHIRNKGLIGHTFTRKEDRCQKIVIKDLHHTTPKEAIVEAIEATGNKVRGEIVNARKKNTKEPYNVFFVNLEPNENLPQVYREIYARKTHTKHRNENSEPEPEPKPTKTTTLDNNKWMPDTQEIQQIPQTTNEKKKTYREALIDKTKDKPKQRLEHTNPATSELQATLITQNEMAFVFLPAEFRAEQSFITNE</sequence>
<dbReference type="Pfam" id="PF07530">
    <property type="entry name" value="PRE_C2HC"/>
    <property type="match status" value="1"/>
</dbReference>
<gene>
    <name evidence="3" type="ORF">SFRICE_011533</name>
</gene>
<protein>
    <submittedName>
        <fullName evidence="3">SFRICE_011533</fullName>
    </submittedName>
</protein>
<evidence type="ECO:0000313" key="3">
    <source>
        <dbReference type="EMBL" id="SOQ48501.1"/>
    </source>
</evidence>
<evidence type="ECO:0000259" key="2">
    <source>
        <dbReference type="Pfam" id="PF07530"/>
    </source>
</evidence>
<proteinExistence type="predicted"/>
<name>A0A2H1W5Y6_SPOFR</name>
<feature type="domain" description="Pre-C2HC" evidence="2">
    <location>
        <begin position="243"/>
        <end position="289"/>
    </location>
</feature>
<feature type="region of interest" description="Disordered" evidence="1">
    <location>
        <begin position="298"/>
        <end position="323"/>
    </location>
</feature>
<feature type="compositionally biased region" description="Basic and acidic residues" evidence="1">
    <location>
        <begin position="302"/>
        <end position="314"/>
    </location>
</feature>
<organism evidence="3">
    <name type="scientific">Spodoptera frugiperda</name>
    <name type="common">Fall armyworm</name>
    <dbReference type="NCBI Taxonomy" id="7108"/>
    <lineage>
        <taxon>Eukaryota</taxon>
        <taxon>Metazoa</taxon>
        <taxon>Ecdysozoa</taxon>
        <taxon>Arthropoda</taxon>
        <taxon>Hexapoda</taxon>
        <taxon>Insecta</taxon>
        <taxon>Pterygota</taxon>
        <taxon>Neoptera</taxon>
        <taxon>Endopterygota</taxon>
        <taxon>Lepidoptera</taxon>
        <taxon>Glossata</taxon>
        <taxon>Ditrysia</taxon>
        <taxon>Noctuoidea</taxon>
        <taxon>Noctuidae</taxon>
        <taxon>Amphipyrinae</taxon>
        <taxon>Spodoptera</taxon>
    </lineage>
</organism>
<reference evidence="3" key="1">
    <citation type="submission" date="2016-07" db="EMBL/GenBank/DDBJ databases">
        <authorList>
            <person name="Bretaudeau A."/>
        </authorList>
    </citation>
    <scope>NUCLEOTIDE SEQUENCE</scope>
    <source>
        <strain evidence="3">Rice</strain>
        <tissue evidence="3">Whole body</tissue>
    </source>
</reference>
<accession>A0A2H1W5Y6</accession>
<dbReference type="InterPro" id="IPR006579">
    <property type="entry name" value="Pre_C2HC_dom"/>
</dbReference>
<evidence type="ECO:0000256" key="1">
    <source>
        <dbReference type="SAM" id="MobiDB-lite"/>
    </source>
</evidence>
<dbReference type="AlphaFoldDB" id="A0A2H1W5Y6"/>